<feature type="domain" description="SET" evidence="2">
    <location>
        <begin position="214"/>
        <end position="469"/>
    </location>
</feature>
<dbReference type="InterPro" id="IPR046341">
    <property type="entry name" value="SET_dom_sf"/>
</dbReference>
<evidence type="ECO:0000259" key="2">
    <source>
        <dbReference type="PROSITE" id="PS50280"/>
    </source>
</evidence>
<evidence type="ECO:0000313" key="3">
    <source>
        <dbReference type="EMBL" id="KAF9684915.1"/>
    </source>
</evidence>
<comment type="caution">
    <text evidence="3">The sequence shown here is derived from an EMBL/GenBank/DDBJ whole genome shotgun (WGS) entry which is preliminary data.</text>
</comment>
<dbReference type="InterPro" id="IPR011990">
    <property type="entry name" value="TPR-like_helical_dom_sf"/>
</dbReference>
<gene>
    <name evidence="3" type="ORF">SADUNF_Sadunf04G0168200</name>
</gene>
<accession>A0A835K852</accession>
<evidence type="ECO:0000313" key="4">
    <source>
        <dbReference type="Proteomes" id="UP000657918"/>
    </source>
</evidence>
<feature type="repeat" description="TPR" evidence="1">
    <location>
        <begin position="140"/>
        <end position="173"/>
    </location>
</feature>
<reference evidence="3 4" key="1">
    <citation type="submission" date="2020-10" db="EMBL/GenBank/DDBJ databases">
        <title>Plant Genome Project.</title>
        <authorList>
            <person name="Zhang R.-G."/>
        </authorList>
    </citation>
    <scope>NUCLEOTIDE SEQUENCE [LARGE SCALE GENOMIC DNA]</scope>
    <source>
        <strain evidence="3">FAFU-HL-1</strain>
        <tissue evidence="3">Leaf</tissue>
    </source>
</reference>
<dbReference type="OrthoDB" id="1926212at2759"/>
<dbReference type="Proteomes" id="UP000657918">
    <property type="component" value="Chromosome 4"/>
</dbReference>
<dbReference type="PROSITE" id="PS50005">
    <property type="entry name" value="TPR"/>
    <property type="match status" value="1"/>
</dbReference>
<evidence type="ECO:0000256" key="1">
    <source>
        <dbReference type="PROSITE-ProRule" id="PRU00339"/>
    </source>
</evidence>
<dbReference type="PANTHER" id="PTHR47337">
    <property type="entry name" value="TETRATRICOPEPTIDE REPEAT (TPR)-LIKE SUPERFAMILY PROTEIN"/>
    <property type="match status" value="1"/>
</dbReference>
<dbReference type="InterPro" id="IPR001214">
    <property type="entry name" value="SET_dom"/>
</dbReference>
<dbReference type="SMART" id="SM00028">
    <property type="entry name" value="TPR"/>
    <property type="match status" value="4"/>
</dbReference>
<dbReference type="PANTHER" id="PTHR47337:SF1">
    <property type="entry name" value="TETRATRICOPEPTIDE REPEAT (TPR)-LIKE SUPERFAMILY PROTEIN"/>
    <property type="match status" value="1"/>
</dbReference>
<dbReference type="AlphaFoldDB" id="A0A835K852"/>
<sequence length="765" mass="85054">MEKIKCLVPESIKRMVGESSDEDLASTSSTLLHCLLNLPQFQQMIDDLADSDNSLCGKNKKVALELKQKGNESYLTAEYASALASYSQALRVAPMDAVDMNKNLVATLFLNRASLFHKIGFLTESLRDSKRALQISPAYAKAWYRRGKANADLGNFKDAVNDFNNAKSLELSLDGKRHIETELNIILERQKSTSRKAVQENENCFGHVDEPHQLKISQVSTPDKGRGMASKCDIPQASLVHQEEPYALIQAGGKPFSNFQGKTGTKESHAKPVDLCSDSNPVECFPEHKHECLGVNWPAILPTDIVLAGRILVKSTSQRYSTVSNVLCDLGLSHSYTQIDPESKLELHIYAIVLLCCLQHSSGLELPINGVSLSQTIILMSQIRVNSMAIVQMKSVDDPPDQFRKLASNGDALTSSLEQVPVGQAIYKAASLFNHSCLPNIHAYFLSRTLFIRTTEYVSTGCPLELSYGPQVGQLDCKDRLRYLADKYSFQCQCRGCSQLNLSDLVLNAFCCVNHNCAGVVLENTIINGETHKLNNFPRAPEKQKFDSQLQGHKLNIVDINNMASLVLKFNNSSLQIHPGFCLYCGSHRDLDTSHEAINKAWSYIKRLQEAIISKYISGNTLLDASRALGILRSTLHAYNKSVAESNTITAFDIAAQDGITILDFYVHPVQAEDNLAQAFCLVRDFHSAREHCQESIKILQTLYDPDHIVIGYEMVKLASIQLSLDDPAAVDSINHVGVIFARYFGPHVDFIVPYQRFLKRVAHR</sequence>
<dbReference type="PROSITE" id="PS50280">
    <property type="entry name" value="SET"/>
    <property type="match status" value="1"/>
</dbReference>
<keyword evidence="4" id="KW-1185">Reference proteome</keyword>
<dbReference type="Gene3D" id="1.25.40.10">
    <property type="entry name" value="Tetratricopeptide repeat domain"/>
    <property type="match status" value="2"/>
</dbReference>
<name>A0A835K852_9ROSI</name>
<dbReference type="SUPFAM" id="SSF82199">
    <property type="entry name" value="SET domain"/>
    <property type="match status" value="1"/>
</dbReference>
<keyword evidence="1" id="KW-0802">TPR repeat</keyword>
<organism evidence="3 4">
    <name type="scientific">Salix dunnii</name>
    <dbReference type="NCBI Taxonomy" id="1413687"/>
    <lineage>
        <taxon>Eukaryota</taxon>
        <taxon>Viridiplantae</taxon>
        <taxon>Streptophyta</taxon>
        <taxon>Embryophyta</taxon>
        <taxon>Tracheophyta</taxon>
        <taxon>Spermatophyta</taxon>
        <taxon>Magnoliopsida</taxon>
        <taxon>eudicotyledons</taxon>
        <taxon>Gunneridae</taxon>
        <taxon>Pentapetalae</taxon>
        <taxon>rosids</taxon>
        <taxon>fabids</taxon>
        <taxon>Malpighiales</taxon>
        <taxon>Salicaceae</taxon>
        <taxon>Saliceae</taxon>
        <taxon>Salix</taxon>
    </lineage>
</organism>
<dbReference type="InterPro" id="IPR019734">
    <property type="entry name" value="TPR_rpt"/>
</dbReference>
<dbReference type="Gene3D" id="2.170.270.10">
    <property type="entry name" value="SET domain"/>
    <property type="match status" value="1"/>
</dbReference>
<protein>
    <recommendedName>
        <fullName evidence="2">SET domain-containing protein</fullName>
    </recommendedName>
</protein>
<dbReference type="EMBL" id="JADGMS010000004">
    <property type="protein sequence ID" value="KAF9684915.1"/>
    <property type="molecule type" value="Genomic_DNA"/>
</dbReference>
<dbReference type="SUPFAM" id="SSF48452">
    <property type="entry name" value="TPR-like"/>
    <property type="match status" value="1"/>
</dbReference>
<proteinExistence type="predicted"/>